<organism evidence="6 7">
    <name type="scientific">Sphingomonas albertensis</name>
    <dbReference type="NCBI Taxonomy" id="2762591"/>
    <lineage>
        <taxon>Bacteria</taxon>
        <taxon>Pseudomonadati</taxon>
        <taxon>Pseudomonadota</taxon>
        <taxon>Alphaproteobacteria</taxon>
        <taxon>Sphingomonadales</taxon>
        <taxon>Sphingomonadaceae</taxon>
        <taxon>Sphingomonas</taxon>
    </lineage>
</organism>
<keyword evidence="4" id="KW-0804">Transcription</keyword>
<name>A0ABR7APS5_9SPHN</name>
<dbReference type="EMBL" id="JACONT010000025">
    <property type="protein sequence ID" value="MBC3942449.1"/>
    <property type="molecule type" value="Genomic_DNA"/>
</dbReference>
<dbReference type="Gene3D" id="3.40.190.10">
    <property type="entry name" value="Periplasmic binding protein-like II"/>
    <property type="match status" value="2"/>
</dbReference>
<evidence type="ECO:0000256" key="3">
    <source>
        <dbReference type="ARBA" id="ARBA00023125"/>
    </source>
</evidence>
<comment type="similarity">
    <text evidence="1">Belongs to the LysR transcriptional regulatory family.</text>
</comment>
<proteinExistence type="inferred from homology"/>
<protein>
    <submittedName>
        <fullName evidence="6">LysR family transcriptional regulator</fullName>
    </submittedName>
</protein>
<dbReference type="InterPro" id="IPR000847">
    <property type="entry name" value="LysR_HTH_N"/>
</dbReference>
<sequence>MFGEFLEHSCASCTNIVLVPNVVTPSLRQLRYLVELREIGHFGRAAAALGVGQSTLSSGIAELERLIGMQLVERTQRSLRFTDTGEAFVLRARNVLEATSALTDFAIAAAKPLTGTLRLGIIPTVAPFLLPHALGALRVEFPQLELQVREMTSERACAELYRGVLDAVILALPYDCGKVDYVEIMQDPLLLATPRQGVSPLLDPQTLLLLEDGHCLNDHGLGGCGLPKARLSAMAATSLHTLVELVEAGLGTTFLPQMAINAGLIDGRRIDTTPLPSRADRKVVLAWRVGSGRGDDMRALAQTIQNSLPLDNDR</sequence>
<evidence type="ECO:0000256" key="2">
    <source>
        <dbReference type="ARBA" id="ARBA00023015"/>
    </source>
</evidence>
<dbReference type="InterPro" id="IPR036388">
    <property type="entry name" value="WH-like_DNA-bd_sf"/>
</dbReference>
<feature type="domain" description="HTH lysR-type" evidence="5">
    <location>
        <begin position="25"/>
        <end position="82"/>
    </location>
</feature>
<evidence type="ECO:0000256" key="1">
    <source>
        <dbReference type="ARBA" id="ARBA00009437"/>
    </source>
</evidence>
<keyword evidence="7" id="KW-1185">Reference proteome</keyword>
<dbReference type="SUPFAM" id="SSF46785">
    <property type="entry name" value="Winged helix' DNA-binding domain"/>
    <property type="match status" value="1"/>
</dbReference>
<gene>
    <name evidence="6" type="ORF">H8S47_12265</name>
</gene>
<dbReference type="PRINTS" id="PR00039">
    <property type="entry name" value="HTHLYSR"/>
</dbReference>
<dbReference type="SUPFAM" id="SSF53850">
    <property type="entry name" value="Periplasmic binding protein-like II"/>
    <property type="match status" value="1"/>
</dbReference>
<evidence type="ECO:0000313" key="7">
    <source>
        <dbReference type="Proteomes" id="UP000597613"/>
    </source>
</evidence>
<dbReference type="RefSeq" id="WP_187504139.1">
    <property type="nucleotide sequence ID" value="NZ_CP162536.1"/>
</dbReference>
<dbReference type="Pfam" id="PF03466">
    <property type="entry name" value="LysR_substrate"/>
    <property type="match status" value="1"/>
</dbReference>
<dbReference type="CDD" id="cd08411">
    <property type="entry name" value="PBP2_OxyR"/>
    <property type="match status" value="1"/>
</dbReference>
<evidence type="ECO:0000313" key="6">
    <source>
        <dbReference type="EMBL" id="MBC3942449.1"/>
    </source>
</evidence>
<dbReference type="PANTHER" id="PTHR30346:SF10">
    <property type="entry name" value="TRANSCRIPTIONAL REGULATOR OF OXIDATIVE STRESS OXYR"/>
    <property type="match status" value="1"/>
</dbReference>
<keyword evidence="2" id="KW-0805">Transcription regulation</keyword>
<evidence type="ECO:0000256" key="4">
    <source>
        <dbReference type="ARBA" id="ARBA00023163"/>
    </source>
</evidence>
<dbReference type="InterPro" id="IPR036390">
    <property type="entry name" value="WH_DNA-bd_sf"/>
</dbReference>
<dbReference type="InterPro" id="IPR005119">
    <property type="entry name" value="LysR_subst-bd"/>
</dbReference>
<keyword evidence="3" id="KW-0238">DNA-binding</keyword>
<dbReference type="PROSITE" id="PS50931">
    <property type="entry name" value="HTH_LYSR"/>
    <property type="match status" value="1"/>
</dbReference>
<comment type="caution">
    <text evidence="6">The sequence shown here is derived from an EMBL/GenBank/DDBJ whole genome shotgun (WGS) entry which is preliminary data.</text>
</comment>
<accession>A0ABR7APS5</accession>
<reference evidence="6 7" key="1">
    <citation type="submission" date="2020-08" db="EMBL/GenBank/DDBJ databases">
        <title>Putative novel bacterial strains isolated from necrotic wheat leaf tissues caused by Xanthomonas translucens.</title>
        <authorList>
            <person name="Tambong J.T."/>
        </authorList>
    </citation>
    <scope>NUCLEOTIDE SEQUENCE [LARGE SCALE GENOMIC DNA]</scope>
    <source>
        <strain evidence="7">DOAB 1063</strain>
    </source>
</reference>
<dbReference type="PANTHER" id="PTHR30346">
    <property type="entry name" value="TRANSCRIPTIONAL DUAL REGULATOR HCAR-RELATED"/>
    <property type="match status" value="1"/>
</dbReference>
<evidence type="ECO:0000259" key="5">
    <source>
        <dbReference type="PROSITE" id="PS50931"/>
    </source>
</evidence>
<dbReference type="Gene3D" id="1.10.10.10">
    <property type="entry name" value="Winged helix-like DNA-binding domain superfamily/Winged helix DNA-binding domain"/>
    <property type="match status" value="1"/>
</dbReference>
<dbReference type="Pfam" id="PF00126">
    <property type="entry name" value="HTH_1"/>
    <property type="match status" value="1"/>
</dbReference>
<dbReference type="Proteomes" id="UP000597613">
    <property type="component" value="Unassembled WGS sequence"/>
</dbReference>